<dbReference type="AlphaFoldDB" id="A0A363UPH1"/>
<dbReference type="InterPro" id="IPR011650">
    <property type="entry name" value="Peptidase_M20_dimer"/>
</dbReference>
<reference evidence="6 7" key="1">
    <citation type="submission" date="2018-05" db="EMBL/GenBank/DDBJ databases">
        <title>Abyssibacter profundi OUC007T gen. nov., sp. nov, a marine bacterium isolated from seawater of the Mariana Trench.</title>
        <authorList>
            <person name="Zhou S."/>
        </authorList>
    </citation>
    <scope>NUCLEOTIDE SEQUENCE [LARGE SCALE GENOMIC DNA]</scope>
    <source>
        <strain evidence="6 7">OUC007</strain>
    </source>
</reference>
<keyword evidence="3" id="KW-0170">Cobalt</keyword>
<dbReference type="EMBL" id="QEQK01000002">
    <property type="protein sequence ID" value="PWN57370.1"/>
    <property type="molecule type" value="Genomic_DNA"/>
</dbReference>
<accession>A0A363UPH1</accession>
<sequence length="437" mass="46518">MPGTCPASRTGRRSGHAIPARIYAMQSIQQSHQQALETLADATGTMRQQTTDLASINSGSFNAEGVNTVADALAELFSPIADSIERVAVAPLHQLADDGAFIDRPMGDALVIRKRPQAARRVLLAGHLDTVFPADSSFQSVRVEADRLHGPGVADLKGGLVVMRHALEAFEQTPDADALGWTVVLNPDEEIGSMGSADLLDREARAHDVGMIYEPSLPSGNLVAARKGSGNFQILVRGRAAHAGREHHLGRNAIRALADATVAIDDLNGQRPGVTVNVGQVVGGGPVNIVPDLAILRLNVRLQQPDDQAWVHEQLTAIVEDVDGRDGIEASLHGRFTRPPKVRTPALESLIGEISTCRDLLGMDFAWEDTGGCCDGNNLAAAGLPNIDNLGVVGAHIHSHQEFMHIPSFVPRAQLSALLLMRLASGDAAWPERGQTP</sequence>
<feature type="active site" evidence="4">
    <location>
        <position position="129"/>
    </location>
</feature>
<keyword evidence="2" id="KW-0378">Hydrolase</keyword>
<dbReference type="GO" id="GO:0046872">
    <property type="term" value="F:metal ion binding"/>
    <property type="evidence" value="ECO:0007669"/>
    <property type="project" value="UniProtKB-KW"/>
</dbReference>
<dbReference type="GO" id="GO:0016787">
    <property type="term" value="F:hydrolase activity"/>
    <property type="evidence" value="ECO:0007669"/>
    <property type="project" value="UniProtKB-KW"/>
</dbReference>
<dbReference type="InterPro" id="IPR050072">
    <property type="entry name" value="Peptidase_M20A"/>
</dbReference>
<keyword evidence="1" id="KW-0479">Metal-binding</keyword>
<evidence type="ECO:0000256" key="4">
    <source>
        <dbReference type="PIRSR" id="PIRSR037238-1"/>
    </source>
</evidence>
<keyword evidence="7" id="KW-1185">Reference proteome</keyword>
<evidence type="ECO:0000256" key="2">
    <source>
        <dbReference type="ARBA" id="ARBA00022801"/>
    </source>
</evidence>
<dbReference type="Gene3D" id="3.40.630.10">
    <property type="entry name" value="Zn peptidases"/>
    <property type="match status" value="1"/>
</dbReference>
<feature type="domain" description="Peptidase M20 dimerisation" evidence="5">
    <location>
        <begin position="225"/>
        <end position="324"/>
    </location>
</feature>
<feature type="active site" description="Proton acceptor" evidence="4">
    <location>
        <position position="189"/>
    </location>
</feature>
<dbReference type="InterPro" id="IPR017150">
    <property type="entry name" value="Pept_M20_glutamate_carboxypep"/>
</dbReference>
<dbReference type="Pfam" id="PF07687">
    <property type="entry name" value="M20_dimer"/>
    <property type="match status" value="1"/>
</dbReference>
<proteinExistence type="predicted"/>
<dbReference type="Gene3D" id="3.30.70.360">
    <property type="match status" value="1"/>
</dbReference>
<protein>
    <recommendedName>
        <fullName evidence="5">Peptidase M20 dimerisation domain-containing protein</fullName>
    </recommendedName>
</protein>
<gene>
    <name evidence="6" type="ORF">DEH80_02410</name>
</gene>
<evidence type="ECO:0000313" key="7">
    <source>
        <dbReference type="Proteomes" id="UP000251800"/>
    </source>
</evidence>
<dbReference type="PANTHER" id="PTHR43808:SF9">
    <property type="entry name" value="BLL0789 PROTEIN"/>
    <property type="match status" value="1"/>
</dbReference>
<dbReference type="PIRSF" id="PIRSF037238">
    <property type="entry name" value="Carboxypeptidase_G2"/>
    <property type="match status" value="1"/>
</dbReference>
<dbReference type="Pfam" id="PF01546">
    <property type="entry name" value="Peptidase_M20"/>
    <property type="match status" value="1"/>
</dbReference>
<name>A0A363UPH1_9GAMM</name>
<dbReference type="PANTHER" id="PTHR43808">
    <property type="entry name" value="ACETYLORNITHINE DEACETYLASE"/>
    <property type="match status" value="1"/>
</dbReference>
<dbReference type="InterPro" id="IPR002933">
    <property type="entry name" value="Peptidase_M20"/>
</dbReference>
<dbReference type="OrthoDB" id="9776600at2"/>
<dbReference type="InterPro" id="IPR036264">
    <property type="entry name" value="Bact_exopeptidase_dim_dom"/>
</dbReference>
<dbReference type="SUPFAM" id="SSF55031">
    <property type="entry name" value="Bacterial exopeptidase dimerisation domain"/>
    <property type="match status" value="1"/>
</dbReference>
<evidence type="ECO:0000256" key="3">
    <source>
        <dbReference type="ARBA" id="ARBA00023285"/>
    </source>
</evidence>
<dbReference type="NCBIfam" id="NF005602">
    <property type="entry name" value="PRK07338.1"/>
    <property type="match status" value="1"/>
</dbReference>
<organism evidence="6 7">
    <name type="scientific">Abyssibacter profundi</name>
    <dbReference type="NCBI Taxonomy" id="2182787"/>
    <lineage>
        <taxon>Bacteria</taxon>
        <taxon>Pseudomonadati</taxon>
        <taxon>Pseudomonadota</taxon>
        <taxon>Gammaproteobacteria</taxon>
        <taxon>Chromatiales</taxon>
        <taxon>Oceanococcaceae</taxon>
        <taxon>Abyssibacter</taxon>
    </lineage>
</organism>
<evidence type="ECO:0000259" key="5">
    <source>
        <dbReference type="Pfam" id="PF07687"/>
    </source>
</evidence>
<dbReference type="Proteomes" id="UP000251800">
    <property type="component" value="Unassembled WGS sequence"/>
</dbReference>
<dbReference type="SUPFAM" id="SSF53187">
    <property type="entry name" value="Zn-dependent exopeptidases"/>
    <property type="match status" value="1"/>
</dbReference>
<evidence type="ECO:0000313" key="6">
    <source>
        <dbReference type="EMBL" id="PWN57370.1"/>
    </source>
</evidence>
<comment type="caution">
    <text evidence="6">The sequence shown here is derived from an EMBL/GenBank/DDBJ whole genome shotgun (WGS) entry which is preliminary data.</text>
</comment>
<evidence type="ECO:0000256" key="1">
    <source>
        <dbReference type="ARBA" id="ARBA00022723"/>
    </source>
</evidence>